<evidence type="ECO:0000313" key="2">
    <source>
        <dbReference type="EMBL" id="MCW1916601.1"/>
    </source>
</evidence>
<feature type="chain" id="PRO_5046035560" description="PEP-CTERM sorting domain-containing protein" evidence="1">
    <location>
        <begin position="21"/>
        <end position="256"/>
    </location>
</feature>
<evidence type="ECO:0000313" key="3">
    <source>
        <dbReference type="Proteomes" id="UP001165653"/>
    </source>
</evidence>
<keyword evidence="3" id="KW-1185">Reference proteome</keyword>
<protein>
    <recommendedName>
        <fullName evidence="4">PEP-CTERM sorting domain-containing protein</fullName>
    </recommendedName>
</protein>
<reference evidence="2" key="1">
    <citation type="submission" date="2022-10" db="EMBL/GenBank/DDBJ databases">
        <title>Luteolibacter sp. GHJ8, whole genome shotgun sequencing project.</title>
        <authorList>
            <person name="Zhao G."/>
            <person name="Shen L."/>
        </authorList>
    </citation>
    <scope>NUCLEOTIDE SEQUENCE</scope>
    <source>
        <strain evidence="2">GHJ8</strain>
    </source>
</reference>
<evidence type="ECO:0000256" key="1">
    <source>
        <dbReference type="SAM" id="SignalP"/>
    </source>
</evidence>
<dbReference type="RefSeq" id="WP_264516181.1">
    <property type="nucleotide sequence ID" value="NZ_JAPDDR010000016.1"/>
</dbReference>
<organism evidence="2 3">
    <name type="scientific">Luteolibacter rhizosphaerae</name>
    <dbReference type="NCBI Taxonomy" id="2989719"/>
    <lineage>
        <taxon>Bacteria</taxon>
        <taxon>Pseudomonadati</taxon>
        <taxon>Verrucomicrobiota</taxon>
        <taxon>Verrucomicrobiia</taxon>
        <taxon>Verrucomicrobiales</taxon>
        <taxon>Verrucomicrobiaceae</taxon>
        <taxon>Luteolibacter</taxon>
    </lineage>
</organism>
<proteinExistence type="predicted"/>
<accession>A0ABT3G9S5</accession>
<name>A0ABT3G9S5_9BACT</name>
<dbReference type="EMBL" id="JAPDDR010000016">
    <property type="protein sequence ID" value="MCW1916601.1"/>
    <property type="molecule type" value="Genomic_DNA"/>
</dbReference>
<sequence length="256" mass="26801">MRTSLSLLSSLALATASAHAAIIVSYAEVPGQYNSTLQNTSVIDFNSATTGYQESLTWSGVGTYSPVTVNAADVYGGAGNPDGSNYLVQGANGPSATTLTLTNPVSYFGLWWSAGDNQNVLEFYSGTDLVARFTTASLLTAITADGGYMGNPATGIFGDGNGTEPYAFVNFFGEDEGVSWDRIVFTNESGSGFESDNHTVRDLTWGGYGGETGPLPGNLVARVEGNNVTLIPEPASAVLGMLGCFTLLLRRRRASI</sequence>
<gene>
    <name evidence="2" type="ORF">OJ996_23640</name>
</gene>
<evidence type="ECO:0008006" key="4">
    <source>
        <dbReference type="Google" id="ProtNLM"/>
    </source>
</evidence>
<keyword evidence="1" id="KW-0732">Signal</keyword>
<dbReference type="Proteomes" id="UP001165653">
    <property type="component" value="Unassembled WGS sequence"/>
</dbReference>
<comment type="caution">
    <text evidence="2">The sequence shown here is derived from an EMBL/GenBank/DDBJ whole genome shotgun (WGS) entry which is preliminary data.</text>
</comment>
<feature type="signal peptide" evidence="1">
    <location>
        <begin position="1"/>
        <end position="20"/>
    </location>
</feature>